<accession>W2RNT5</accession>
<dbReference type="eggNOG" id="ENOG502SZ4D">
    <property type="taxonomic scope" value="Eukaryota"/>
</dbReference>
<organism evidence="2 3">
    <name type="scientific">Cyphellophora europaea (strain CBS 101466)</name>
    <name type="common">Phialophora europaea</name>
    <dbReference type="NCBI Taxonomy" id="1220924"/>
    <lineage>
        <taxon>Eukaryota</taxon>
        <taxon>Fungi</taxon>
        <taxon>Dikarya</taxon>
        <taxon>Ascomycota</taxon>
        <taxon>Pezizomycotina</taxon>
        <taxon>Eurotiomycetes</taxon>
        <taxon>Chaetothyriomycetidae</taxon>
        <taxon>Chaetothyriales</taxon>
        <taxon>Cyphellophoraceae</taxon>
        <taxon>Cyphellophora</taxon>
    </lineage>
</organism>
<feature type="region of interest" description="Disordered" evidence="1">
    <location>
        <begin position="75"/>
        <end position="95"/>
    </location>
</feature>
<name>W2RNT5_CYPE1</name>
<evidence type="ECO:0000313" key="2">
    <source>
        <dbReference type="EMBL" id="ETN38196.1"/>
    </source>
</evidence>
<dbReference type="InterPro" id="IPR020301">
    <property type="entry name" value="Mrx7"/>
</dbReference>
<keyword evidence="3" id="KW-1185">Reference proteome</keyword>
<evidence type="ECO:0000313" key="3">
    <source>
        <dbReference type="Proteomes" id="UP000030752"/>
    </source>
</evidence>
<protein>
    <submittedName>
        <fullName evidence="2">Uncharacterized protein</fullName>
    </submittedName>
</protein>
<proteinExistence type="predicted"/>
<dbReference type="GeneID" id="19973566"/>
<dbReference type="OrthoDB" id="4138121at2759"/>
<dbReference type="RefSeq" id="XP_008718785.1">
    <property type="nucleotide sequence ID" value="XM_008720563.1"/>
</dbReference>
<dbReference type="InParanoid" id="W2RNT5"/>
<dbReference type="EMBL" id="KB822722">
    <property type="protein sequence ID" value="ETN38196.1"/>
    <property type="molecule type" value="Genomic_DNA"/>
</dbReference>
<dbReference type="VEuPathDB" id="FungiDB:HMPREF1541_06227"/>
<sequence>MSWFGILEKRLVDALLRSPAFTRGVQNIHKRVHTLQHGKPPEYHSPTQLDGEEAVQNGGLGRFFKLFWDELKQGHRPEALSNKPPPSPPQVRDKR</sequence>
<dbReference type="HOGENOM" id="CLU_183945_1_0_1"/>
<evidence type="ECO:0000256" key="1">
    <source>
        <dbReference type="SAM" id="MobiDB-lite"/>
    </source>
</evidence>
<reference evidence="2 3" key="1">
    <citation type="submission" date="2013-03" db="EMBL/GenBank/DDBJ databases">
        <title>The Genome Sequence of Phialophora europaea CBS 101466.</title>
        <authorList>
            <consortium name="The Broad Institute Genomics Platform"/>
            <person name="Cuomo C."/>
            <person name="de Hoog S."/>
            <person name="Gorbushina A."/>
            <person name="Walker B."/>
            <person name="Young S.K."/>
            <person name="Zeng Q."/>
            <person name="Gargeya S."/>
            <person name="Fitzgerald M."/>
            <person name="Haas B."/>
            <person name="Abouelleil A."/>
            <person name="Allen A.W."/>
            <person name="Alvarado L."/>
            <person name="Arachchi H.M."/>
            <person name="Berlin A.M."/>
            <person name="Chapman S.B."/>
            <person name="Gainer-Dewar J."/>
            <person name="Goldberg J."/>
            <person name="Griggs A."/>
            <person name="Gujja S."/>
            <person name="Hansen M."/>
            <person name="Howarth C."/>
            <person name="Imamovic A."/>
            <person name="Ireland A."/>
            <person name="Larimer J."/>
            <person name="McCowan C."/>
            <person name="Murphy C."/>
            <person name="Pearson M."/>
            <person name="Poon T.W."/>
            <person name="Priest M."/>
            <person name="Roberts A."/>
            <person name="Saif S."/>
            <person name="Shea T."/>
            <person name="Sisk P."/>
            <person name="Sykes S."/>
            <person name="Wortman J."/>
            <person name="Nusbaum C."/>
            <person name="Birren B."/>
        </authorList>
    </citation>
    <scope>NUCLEOTIDE SEQUENCE [LARGE SCALE GENOMIC DNA]</scope>
    <source>
        <strain evidence="2 3">CBS 101466</strain>
    </source>
</reference>
<dbReference type="Proteomes" id="UP000030752">
    <property type="component" value="Unassembled WGS sequence"/>
</dbReference>
<dbReference type="Pfam" id="PF10906">
    <property type="entry name" value="Mrx7"/>
    <property type="match status" value="1"/>
</dbReference>
<dbReference type="AlphaFoldDB" id="W2RNT5"/>
<gene>
    <name evidence="2" type="ORF">HMPREF1541_06227</name>
</gene>